<dbReference type="eggNOG" id="ENOG502RVTG">
    <property type="taxonomic scope" value="Eukaryota"/>
</dbReference>
<dbReference type="HOGENOM" id="CLU_393906_0_0_1"/>
<keyword evidence="7" id="KW-0325">Glycoprotein</keyword>
<proteinExistence type="predicted"/>
<dbReference type="VEuPathDB" id="VectorBase:ADAC003714"/>
<evidence type="ECO:0000313" key="10">
    <source>
        <dbReference type="EMBL" id="ETN64543.1"/>
    </source>
</evidence>
<evidence type="ECO:0008006" key="13">
    <source>
        <dbReference type="Google" id="ProtNLM"/>
    </source>
</evidence>
<evidence type="ECO:0000256" key="9">
    <source>
        <dbReference type="SAM" id="SignalP"/>
    </source>
</evidence>
<keyword evidence="4" id="KW-1133">Transmembrane helix</keyword>
<dbReference type="STRING" id="43151.W5JMK8"/>
<dbReference type="EnsemblMetazoa" id="ADAC003714-RA">
    <property type="protein sequence ID" value="ADAC003714-PA"/>
    <property type="gene ID" value="ADAC003714"/>
</dbReference>
<name>W5JMK8_ANODA</name>
<evidence type="ECO:0000256" key="6">
    <source>
        <dbReference type="ARBA" id="ARBA00023170"/>
    </source>
</evidence>
<evidence type="ECO:0000256" key="4">
    <source>
        <dbReference type="ARBA" id="ARBA00022989"/>
    </source>
</evidence>
<evidence type="ECO:0000313" key="11">
    <source>
        <dbReference type="EnsemblMetazoa" id="ADAC003714-PA"/>
    </source>
</evidence>
<feature type="region of interest" description="Disordered" evidence="8">
    <location>
        <begin position="713"/>
        <end position="734"/>
    </location>
</feature>
<evidence type="ECO:0000256" key="1">
    <source>
        <dbReference type="ARBA" id="ARBA00004651"/>
    </source>
</evidence>
<keyword evidence="3" id="KW-0812">Transmembrane</keyword>
<keyword evidence="12" id="KW-1185">Reference proteome</keyword>
<dbReference type="InterPro" id="IPR052192">
    <property type="entry name" value="Insect_Ionotropic_Sensory_Rcpt"/>
</dbReference>
<evidence type="ECO:0000256" key="7">
    <source>
        <dbReference type="ARBA" id="ARBA00023180"/>
    </source>
</evidence>
<accession>W5JMK8</accession>
<sequence length="734" mass="80419">MAAVASTSGASQAQATLYCLLLLELLQLVIPEPLLLLQQQHAWTHTLDETEERLVAIGQRFLSDRTDTRLLVFLQFPSDATVAGDMLTLTLRSLAVGRPSLVLREDAAPAATLATILAAKWLPGSTADGAEVALIVLLSDTDLPDRSLLRPLLQAFPVTQKLLLVGEPAPGCPGEAADLTLTAAGKLLEEMWRSERIIRLATLWYRACPGRSTIPALLYDPFQQPVTEGGSWGGVTLVRDAARARRPLPVDAEWFGWRHLNLHRMPLELYGFEAVMANRRQDLDMLLLRSSTPDSRIRADGYLGELFGADVEALAELAHRMNFRPRVQHEPANFGFRTAYGTYTGVLGRLVTHRDSWMSLNVYFLKDYETRAIHFTAAVYQDSLCVFVKAAGMVSRPDPSAMLCHTFPVTAPRQQLPDWLLIFRCFTPVLWLANVASVAVATLCYAAITRLTVVPHPGPGSRWPRTRSAGIMVSAMVNAPIERLDGTTGRQKLLIGLALLWGLTLSGAFQGSLVDVYTTPRSRRNLDTLAELDASGLPIAVSAPALAVDVFGNGEASSSASRTIASLRHRLLLVSSSNSSNSSSKGSGWSVVAGQTAALIRKQDFGRLSMKYLGRDGTPRVHRLRECPRSYTLAYLYPRGSPLYAAANQHILHFLQHGLYARWQSDAGHLLALNQALKVARLLRQRTVRSDASLSGFSIYCYRFCCWQPATPSPLSGSSGSINDHDGDDDDDDD</sequence>
<gene>
    <name evidence="10" type="ORF">AND_003714</name>
</gene>
<dbReference type="SUPFAM" id="SSF53850">
    <property type="entry name" value="Periplasmic binding protein-like II"/>
    <property type="match status" value="1"/>
</dbReference>
<evidence type="ECO:0000256" key="2">
    <source>
        <dbReference type="ARBA" id="ARBA00022475"/>
    </source>
</evidence>
<dbReference type="PANTHER" id="PTHR42643">
    <property type="entry name" value="IONOTROPIC RECEPTOR 20A-RELATED"/>
    <property type="match status" value="1"/>
</dbReference>
<reference evidence="10" key="3">
    <citation type="journal article" date="2013" name="Nucleic Acids Res.">
        <title>The genome of Anopheles darlingi, the main neotropical malaria vector.</title>
        <authorList>
            <person name="Marinotti O."/>
            <person name="Cerqueira G.C."/>
            <person name="de Almeida L.G."/>
            <person name="Ferro M.I."/>
            <person name="Loreto E.L."/>
            <person name="Zaha A."/>
            <person name="Teixeira S.M."/>
            <person name="Wespiser A.R."/>
            <person name="Almeida E Silva A."/>
            <person name="Schlindwein A.D."/>
            <person name="Pacheco A.C."/>
            <person name="Silva A.L."/>
            <person name="Graveley B.R."/>
            <person name="Walenz B.P."/>
            <person name="Lima Bde A."/>
            <person name="Ribeiro C.A."/>
            <person name="Nunes-Silva C.G."/>
            <person name="de Carvalho C.R."/>
            <person name="Soares C.M."/>
            <person name="de Menezes C.B."/>
            <person name="Matiolli C."/>
            <person name="Caffrey D."/>
            <person name="Araujo D.A."/>
            <person name="de Oliveira D.M."/>
            <person name="Golenbock D."/>
            <person name="Grisard E.C."/>
            <person name="Fantinatti-Garboggini F."/>
            <person name="de Carvalho F.M."/>
            <person name="Barcellos F.G."/>
            <person name="Prosdocimi F."/>
            <person name="May G."/>
            <person name="Azevedo Junior G.M."/>
            <person name="Guimaraes G.M."/>
            <person name="Goldman G.H."/>
            <person name="Padilha I.Q."/>
            <person name="Batista Jda S."/>
            <person name="Ferro J.A."/>
            <person name="Ribeiro J.M."/>
            <person name="Fietto J.L."/>
            <person name="Dabbas K.M."/>
            <person name="Cerdeira L."/>
            <person name="Agnez-Lima L.F."/>
            <person name="Brocchi M."/>
            <person name="de Carvalho M.O."/>
            <person name="Teixeira Mde M."/>
            <person name="Diniz Maia Mde M."/>
            <person name="Goldman M.H."/>
            <person name="Cruz Schneider M.P."/>
            <person name="Felipe M.S."/>
            <person name="Hungria M."/>
            <person name="Nicolas M.F."/>
            <person name="Pereira M."/>
            <person name="Montes M.A."/>
            <person name="Cantao M.E."/>
            <person name="Vincentz M."/>
            <person name="Rafael M.S."/>
            <person name="Silverman N."/>
            <person name="Stoco P.H."/>
            <person name="Souza R.C."/>
            <person name="Vicentini R."/>
            <person name="Gazzinelli R.T."/>
            <person name="Neves Rde O."/>
            <person name="Silva R."/>
            <person name="Astolfi-Filho S."/>
            <person name="Maciel T.E."/>
            <person name="Urmenyi T.P."/>
            <person name="Tadei W.P."/>
            <person name="Camargo E.P."/>
            <person name="de Vasconcelos A.T."/>
        </authorList>
    </citation>
    <scope>NUCLEOTIDE SEQUENCE</scope>
</reference>
<keyword evidence="9" id="KW-0732">Signal</keyword>
<dbReference type="VEuPathDB" id="VectorBase:ADAR2_002943"/>
<feature type="non-terminal residue" evidence="10">
    <location>
        <position position="734"/>
    </location>
</feature>
<keyword evidence="5" id="KW-0472">Membrane</keyword>
<dbReference type="PANTHER" id="PTHR42643:SF31">
    <property type="entry name" value="IONOTROPIC RECEPTOR 68B-RELATED"/>
    <property type="match status" value="1"/>
</dbReference>
<dbReference type="Proteomes" id="UP000000673">
    <property type="component" value="Unassembled WGS sequence"/>
</dbReference>
<feature type="signal peptide" evidence="9">
    <location>
        <begin position="1"/>
        <end position="31"/>
    </location>
</feature>
<feature type="chain" id="PRO_5010155602" description="Ionotropic glutamate receptor L-glutamate and glycine-binding domain-containing protein" evidence="9">
    <location>
        <begin position="32"/>
        <end position="734"/>
    </location>
</feature>
<reference evidence="10" key="2">
    <citation type="submission" date="2010-05" db="EMBL/GenBank/DDBJ databases">
        <authorList>
            <person name="Almeida L.G."/>
            <person name="Nicolas M.F."/>
            <person name="Souza R.C."/>
            <person name="Vasconcelos A.T.R."/>
        </authorList>
    </citation>
    <scope>NUCLEOTIDE SEQUENCE</scope>
</reference>
<evidence type="ECO:0000256" key="5">
    <source>
        <dbReference type="ARBA" id="ARBA00023136"/>
    </source>
</evidence>
<protein>
    <recommendedName>
        <fullName evidence="13">Ionotropic glutamate receptor L-glutamate and glycine-binding domain-containing protein</fullName>
    </recommendedName>
</protein>
<dbReference type="GO" id="GO:0005886">
    <property type="term" value="C:plasma membrane"/>
    <property type="evidence" value="ECO:0007669"/>
    <property type="project" value="UniProtKB-SubCell"/>
</dbReference>
<comment type="subcellular location">
    <subcellularLocation>
        <location evidence="1">Cell membrane</location>
        <topology evidence="1">Multi-pass membrane protein</topology>
    </subcellularLocation>
</comment>
<dbReference type="EMBL" id="ADMH02000974">
    <property type="protein sequence ID" value="ETN64543.1"/>
    <property type="molecule type" value="Genomic_DNA"/>
</dbReference>
<reference evidence="11" key="4">
    <citation type="submission" date="2015-06" db="UniProtKB">
        <authorList>
            <consortium name="EnsemblMetazoa"/>
        </authorList>
    </citation>
    <scope>IDENTIFICATION</scope>
</reference>
<reference evidence="10 12" key="1">
    <citation type="journal article" date="2010" name="BMC Genomics">
        <title>Combination of measures distinguishes pre-miRNAs from other stem-loops in the genome of the newly sequenced Anopheles darlingi.</title>
        <authorList>
            <person name="Mendes N.D."/>
            <person name="Freitas A.T."/>
            <person name="Vasconcelos A.T."/>
            <person name="Sagot M.F."/>
        </authorList>
    </citation>
    <scope>NUCLEOTIDE SEQUENCE</scope>
</reference>
<feature type="compositionally biased region" description="Polar residues" evidence="8">
    <location>
        <begin position="713"/>
        <end position="722"/>
    </location>
</feature>
<evidence type="ECO:0000313" key="12">
    <source>
        <dbReference type="Proteomes" id="UP000000673"/>
    </source>
</evidence>
<dbReference type="AlphaFoldDB" id="W5JMK8"/>
<keyword evidence="6" id="KW-0675">Receptor</keyword>
<keyword evidence="2" id="KW-1003">Cell membrane</keyword>
<organism evidence="10">
    <name type="scientific">Anopheles darlingi</name>
    <name type="common">Mosquito</name>
    <dbReference type="NCBI Taxonomy" id="43151"/>
    <lineage>
        <taxon>Eukaryota</taxon>
        <taxon>Metazoa</taxon>
        <taxon>Ecdysozoa</taxon>
        <taxon>Arthropoda</taxon>
        <taxon>Hexapoda</taxon>
        <taxon>Insecta</taxon>
        <taxon>Pterygota</taxon>
        <taxon>Neoptera</taxon>
        <taxon>Endopterygota</taxon>
        <taxon>Diptera</taxon>
        <taxon>Nematocera</taxon>
        <taxon>Culicoidea</taxon>
        <taxon>Culicidae</taxon>
        <taxon>Anophelinae</taxon>
        <taxon>Anopheles</taxon>
    </lineage>
</organism>
<dbReference type="OMA" id="MWRSERI"/>
<evidence type="ECO:0000256" key="3">
    <source>
        <dbReference type="ARBA" id="ARBA00022692"/>
    </source>
</evidence>
<evidence type="ECO:0000256" key="8">
    <source>
        <dbReference type="SAM" id="MobiDB-lite"/>
    </source>
</evidence>